<keyword evidence="3" id="KW-1185">Reference proteome</keyword>
<dbReference type="InterPro" id="IPR036116">
    <property type="entry name" value="FN3_sf"/>
</dbReference>
<feature type="domain" description="Fibronectin type-III" evidence="2">
    <location>
        <begin position="504"/>
        <end position="593"/>
    </location>
</feature>
<proteinExistence type="inferred from homology"/>
<dbReference type="InterPro" id="IPR025662">
    <property type="entry name" value="Sigma_54_int_dom_ATP-bd_1"/>
</dbReference>
<evidence type="ECO:0000313" key="4">
    <source>
        <dbReference type="WBParaSite" id="maker-uti_cns_0045480-snap-gene-2.20-mRNA-1"/>
    </source>
</evidence>
<accession>A0A1I8J0L0</accession>
<dbReference type="Pfam" id="PF00041">
    <property type="entry name" value="fn3"/>
    <property type="match status" value="1"/>
</dbReference>
<dbReference type="PROSITE" id="PS00675">
    <property type="entry name" value="SIGMA54_INTERACT_1"/>
    <property type="match status" value="1"/>
</dbReference>
<evidence type="ECO:0000256" key="1">
    <source>
        <dbReference type="RuleBase" id="RU004560"/>
    </source>
</evidence>
<dbReference type="InterPro" id="IPR027417">
    <property type="entry name" value="P-loop_NTPase"/>
</dbReference>
<comment type="similarity">
    <text evidence="1">Belongs to the TRAFAC class TrmE-Era-EngA-EngB-Septin-like GTPase superfamily. Septin GTPase family.</text>
</comment>
<dbReference type="Gene3D" id="2.60.40.10">
    <property type="entry name" value="Immunoglobulins"/>
    <property type="match status" value="1"/>
</dbReference>
<dbReference type="AlphaFoldDB" id="A0A1I8J0L0"/>
<dbReference type="GO" id="GO:0005525">
    <property type="term" value="F:GTP binding"/>
    <property type="evidence" value="ECO:0007669"/>
    <property type="project" value="UniProtKB-KW"/>
</dbReference>
<dbReference type="SMART" id="SM00060">
    <property type="entry name" value="FN3"/>
    <property type="match status" value="1"/>
</dbReference>
<dbReference type="PANTHER" id="PTHR31594">
    <property type="entry name" value="AIG1-TYPE G DOMAIN-CONTAINING PROTEIN"/>
    <property type="match status" value="1"/>
</dbReference>
<dbReference type="Pfam" id="PF21109">
    <property type="entry name" value="Stonustoxin_helical"/>
    <property type="match status" value="1"/>
</dbReference>
<dbReference type="Gene3D" id="3.40.50.300">
    <property type="entry name" value="P-loop containing nucleotide triphosphate hydrolases"/>
    <property type="match status" value="1"/>
</dbReference>
<dbReference type="Proteomes" id="UP000095280">
    <property type="component" value="Unplaced"/>
</dbReference>
<evidence type="ECO:0000313" key="3">
    <source>
        <dbReference type="Proteomes" id="UP000095280"/>
    </source>
</evidence>
<dbReference type="Pfam" id="PF00735">
    <property type="entry name" value="Septin"/>
    <property type="match status" value="1"/>
</dbReference>
<dbReference type="PROSITE" id="PS50853">
    <property type="entry name" value="FN3"/>
    <property type="match status" value="1"/>
</dbReference>
<sequence>MCSFLINYVNRAPMSLQLPYLGGPASLGCLYDVRTDQYISGTKLWSPETMEKMTSIRPAVSQTMSIQSESSFSKKASRLEMGASLKLSFLSGMIQVEGAGRYLSDSKTSINSKMLTFECCIMTEFRELNVGSSIEFPKFLDDGAATHVVTAIHFGARAFLVFERELRESEDKSKVSGEFQVVVSKFKALFEAPGKLKAEFDSQELHTFDKIKCRYYGEFQLEPPPLSLKEAIGCIKSFSSENAKSPITVYLTPLSQLGGKPQDMMNKINDEYRNEAVDYCQVLCDVVIAAENRLKLLENTPWHVQRKQLQQFLRLVETHKTRFTQKLASILPGIRETGGSGDELSQILINFRDQSPFDSQRLETWIKNKERECRALQLFGDSLTRSGAKMLTDLSELDKFGMEDGKRILVEFLLPESAFVQKCTAFCNGDTTAAGEDPEAVWIEKEEYISTKSELSVVLNFLRLNPTLQSAFNCRVQTQQSSSIGLQVKQLKSHNWVPVKIPVPPTGFQCVRSGPREAVFTWENSERNSDFKVTAFKSGEQRAEKHQSELTKSNQVELLGLDPGTEYEARVVAAADFGESEPSKSVNFSTGPELSSEYVNKSPVNVKVGSSQEVKPNSEGKIKDELMLSSRKLNDAEPVEYELQMDETVSDEKNQVRKMELGRKDPTSDVVEKVILFVGETGSGKTTLINSMFNYIIGVNFEDKFRFRIITDPKEKSLQKSQSKSQTQWVTAYTFHYREGCQQPFTLTLVDTPGFGDTGGIVNDKKIVDRIREFFSSPAGIDHLDAVGFVVPSSVARLTPTQRYVFDSILSLFGKDIGDNIFVMITFADGNVPPVLESLKEAEIVYKCPTKFNNSAVFAKSHELDSMSQMFNKMFWDLGMHSFKDFFSQLNETEAKSLTLTKDVLIERQRLQTHLIAIKDEINLGISALIRLEREIDVIKNHQKDLDRNKDFTYTVVEEKAVREDIPAGQYITNCLSCNRTCHYICFIRDDNNKANCSAMSNGRCLECPGRCVWSVHKNMQYRFTFVQQTVTKTSEELKNRYTDAQGKLLTASQLAEKVYGEYLQTKAKVMHLVSESKKCLKRLHEIALKPDPLSDVDYIDKLIDAENMNKREGYPERIQQLNDIRELAVRAENLNKDELMKELLENETRVYQKYKDFFQKPKASLFSEATSLVPEDWLDFTSSDIFC</sequence>
<dbReference type="InterPro" id="IPR003961">
    <property type="entry name" value="FN3_dom"/>
</dbReference>
<dbReference type="InterPro" id="IPR048997">
    <property type="entry name" value="Stonustoxin-like_helical"/>
</dbReference>
<keyword evidence="1" id="KW-0342">GTP-binding</keyword>
<organism evidence="3 4">
    <name type="scientific">Macrostomum lignano</name>
    <dbReference type="NCBI Taxonomy" id="282301"/>
    <lineage>
        <taxon>Eukaryota</taxon>
        <taxon>Metazoa</taxon>
        <taxon>Spiralia</taxon>
        <taxon>Lophotrochozoa</taxon>
        <taxon>Platyhelminthes</taxon>
        <taxon>Rhabditophora</taxon>
        <taxon>Macrostomorpha</taxon>
        <taxon>Macrostomida</taxon>
        <taxon>Macrostomidae</taxon>
        <taxon>Macrostomum</taxon>
    </lineage>
</organism>
<protein>
    <submittedName>
        <fullName evidence="4">Fibronectin type-III domain-containing protein</fullName>
    </submittedName>
</protein>
<dbReference type="InterPro" id="IPR030379">
    <property type="entry name" value="G_SEPTIN_dom"/>
</dbReference>
<reference evidence="4" key="1">
    <citation type="submission" date="2016-11" db="UniProtKB">
        <authorList>
            <consortium name="WormBaseParasite"/>
        </authorList>
    </citation>
    <scope>IDENTIFICATION</scope>
</reference>
<dbReference type="SUPFAM" id="SSF52540">
    <property type="entry name" value="P-loop containing nucleoside triphosphate hydrolases"/>
    <property type="match status" value="1"/>
</dbReference>
<name>A0A1I8J0L0_9PLAT</name>
<dbReference type="SUPFAM" id="SSF49265">
    <property type="entry name" value="Fibronectin type III"/>
    <property type="match status" value="1"/>
</dbReference>
<dbReference type="InterPro" id="IPR052090">
    <property type="entry name" value="Cytolytic_pore-forming_toxin"/>
</dbReference>
<dbReference type="CDD" id="cd00063">
    <property type="entry name" value="FN3"/>
    <property type="match status" value="1"/>
</dbReference>
<evidence type="ECO:0000259" key="2">
    <source>
        <dbReference type="PROSITE" id="PS50853"/>
    </source>
</evidence>
<keyword evidence="1" id="KW-0547">Nucleotide-binding</keyword>
<dbReference type="InterPro" id="IPR013783">
    <property type="entry name" value="Ig-like_fold"/>
</dbReference>
<dbReference type="WBParaSite" id="maker-uti_cns_0045480-snap-gene-2.20-mRNA-1">
    <property type="protein sequence ID" value="maker-uti_cns_0045480-snap-gene-2.20-mRNA-1"/>
    <property type="gene ID" value="maker-uti_cns_0045480-snap-gene-2.20"/>
</dbReference>
<dbReference type="PANTHER" id="PTHR31594:SF14">
    <property type="entry name" value="FIBRONECTIN TYPE-III DOMAIN-CONTAINING PROTEIN"/>
    <property type="match status" value="1"/>
</dbReference>